<feature type="transmembrane region" description="Helical" evidence="8">
    <location>
        <begin position="213"/>
        <end position="237"/>
    </location>
</feature>
<feature type="transmembrane region" description="Helical" evidence="8">
    <location>
        <begin position="526"/>
        <end position="546"/>
    </location>
</feature>
<keyword evidence="7 8" id="KW-0472">Membrane</keyword>
<feature type="transmembrane region" description="Helical" evidence="8">
    <location>
        <begin position="305"/>
        <end position="335"/>
    </location>
</feature>
<protein>
    <recommendedName>
        <fullName evidence="11">Glycosyltransferase RgtA/B/C/D-like domain-containing protein</fullName>
    </recommendedName>
</protein>
<proteinExistence type="predicted"/>
<dbReference type="RefSeq" id="WP_169071418.1">
    <property type="nucleotide sequence ID" value="NZ_JAZKUC010000002.1"/>
</dbReference>
<keyword evidence="3" id="KW-0328">Glycosyltransferase</keyword>
<organism evidence="9 10">
    <name type="scientific">Candidatus Accumulibacter contiguus</name>
    <dbReference type="NCBI Taxonomy" id="2954381"/>
    <lineage>
        <taxon>Bacteria</taxon>
        <taxon>Pseudomonadati</taxon>
        <taxon>Pseudomonadota</taxon>
        <taxon>Betaproteobacteria</taxon>
        <taxon>Candidatus Accumulibacter</taxon>
    </lineage>
</organism>
<evidence type="ECO:0000256" key="1">
    <source>
        <dbReference type="ARBA" id="ARBA00004651"/>
    </source>
</evidence>
<feature type="transmembrane region" description="Helical" evidence="8">
    <location>
        <begin position="76"/>
        <end position="93"/>
    </location>
</feature>
<evidence type="ECO:0000256" key="4">
    <source>
        <dbReference type="ARBA" id="ARBA00022679"/>
    </source>
</evidence>
<feature type="transmembrane region" description="Helical" evidence="8">
    <location>
        <begin position="152"/>
        <end position="171"/>
    </location>
</feature>
<accession>A0ABX1TDI5</accession>
<evidence type="ECO:0000256" key="2">
    <source>
        <dbReference type="ARBA" id="ARBA00022475"/>
    </source>
</evidence>
<name>A0ABX1TDI5_9PROT</name>
<keyword evidence="10" id="KW-1185">Reference proteome</keyword>
<keyword evidence="5 8" id="KW-0812">Transmembrane</keyword>
<evidence type="ECO:0000256" key="7">
    <source>
        <dbReference type="ARBA" id="ARBA00023136"/>
    </source>
</evidence>
<reference evidence="9" key="1">
    <citation type="submission" date="2019-03" db="EMBL/GenBank/DDBJ databases">
        <title>Metabolic reconstructions from genomes of highly enriched 'Candidatus Accumulibacter' and 'Candidatus Competibacter' bioreactor populations.</title>
        <authorList>
            <person name="Annavajhala M.K."/>
            <person name="Welles L."/>
            <person name="Abbas B."/>
            <person name="Sorokin D."/>
            <person name="Park H."/>
            <person name="Van Loosdrecht M."/>
            <person name="Chandran K."/>
        </authorList>
    </citation>
    <scope>NUCLEOTIDE SEQUENCE</scope>
    <source>
        <strain evidence="9">SBR_L</strain>
    </source>
</reference>
<feature type="transmembrane region" description="Helical" evidence="8">
    <location>
        <begin position="500"/>
        <end position="520"/>
    </location>
</feature>
<dbReference type="PANTHER" id="PTHR33908:SF11">
    <property type="entry name" value="MEMBRANE PROTEIN"/>
    <property type="match status" value="1"/>
</dbReference>
<dbReference type="Proteomes" id="UP000886469">
    <property type="component" value="Unassembled WGS sequence"/>
</dbReference>
<dbReference type="EMBL" id="SPMX01000061">
    <property type="protein sequence ID" value="NMQ07041.1"/>
    <property type="molecule type" value="Genomic_DNA"/>
</dbReference>
<keyword evidence="2" id="KW-1003">Cell membrane</keyword>
<gene>
    <name evidence="9" type="ORF">E4Q08_18230</name>
</gene>
<evidence type="ECO:0008006" key="11">
    <source>
        <dbReference type="Google" id="ProtNLM"/>
    </source>
</evidence>
<keyword evidence="6 8" id="KW-1133">Transmembrane helix</keyword>
<dbReference type="PANTHER" id="PTHR33908">
    <property type="entry name" value="MANNOSYLTRANSFERASE YKCB-RELATED"/>
    <property type="match status" value="1"/>
</dbReference>
<comment type="subcellular location">
    <subcellularLocation>
        <location evidence="1">Cell membrane</location>
        <topology evidence="1">Multi-pass membrane protein</topology>
    </subcellularLocation>
</comment>
<feature type="transmembrane region" description="Helical" evidence="8">
    <location>
        <begin position="476"/>
        <end position="493"/>
    </location>
</feature>
<evidence type="ECO:0000256" key="5">
    <source>
        <dbReference type="ARBA" id="ARBA00022692"/>
    </source>
</evidence>
<evidence type="ECO:0000256" key="8">
    <source>
        <dbReference type="SAM" id="Phobius"/>
    </source>
</evidence>
<evidence type="ECO:0000256" key="3">
    <source>
        <dbReference type="ARBA" id="ARBA00022676"/>
    </source>
</evidence>
<comment type="caution">
    <text evidence="9">The sequence shown here is derived from an EMBL/GenBank/DDBJ whole genome shotgun (WGS) entry which is preliminary data.</text>
</comment>
<evidence type="ECO:0000313" key="9">
    <source>
        <dbReference type="EMBL" id="NMQ07041.1"/>
    </source>
</evidence>
<keyword evidence="4" id="KW-0808">Transferase</keyword>
<feature type="transmembrane region" description="Helical" evidence="8">
    <location>
        <begin position="341"/>
        <end position="362"/>
    </location>
</feature>
<evidence type="ECO:0000313" key="10">
    <source>
        <dbReference type="Proteomes" id="UP000886469"/>
    </source>
</evidence>
<evidence type="ECO:0000256" key="6">
    <source>
        <dbReference type="ARBA" id="ARBA00022989"/>
    </source>
</evidence>
<feature type="transmembrane region" description="Helical" evidence="8">
    <location>
        <begin position="113"/>
        <end position="131"/>
    </location>
</feature>
<sequence length="560" mass="62052">MTAAAIVSDTHTLVLDFLSCEFSDSPIGHDFSRRPDHEGQDRFPLPRPLLTREGRSMEKYKINSLPVAAENCPKPLALASACLLLIAGFSAWVGTPALAMLQLLVSLPPQQTWLISIVLGVLALVLLWRMRHRIAEFVSKCASFSAKTDERYWALACCILGVLLRLAWALAFHGEPVSDGAVYIKLARRLLAGQSYAIGDNRAYWPPGYPFFLLPWLATFANVRVAILVSNVFLFLAGAMGVRALALRLAGPAGSRMAIWLFAVWPNLVTHASVPGKEVILAALLPWVLWLAIRGDDGVHWRPAWQMVCGLFIGAITLVQPAMQLFPAVILIFWVFATRRLWQALLGTCALLIGMAAVISPWTVRNYEVFGQFVLVSTNGGFGLYGANNPRANGGYYEYWSDEPVFQMAELEADQEAKRLALAWIQAHPLDFAILATKKSARFMGDDAEGAYYSIKRVRAEAPSWVYPLAKALSNAWWLAFWALILASTMELLRRPVPFTLNEVLLVMSFAYSFLMHMIVESSGRYHILQLGILCVLLPILGQAVSRPRLPSNDARVPAT</sequence>
<dbReference type="InterPro" id="IPR050297">
    <property type="entry name" value="LipidA_mod_glycosyltrf_83"/>
</dbReference>